<accession>A0A094ZNM4</accession>
<sequence length="137" mass="16617">MINFVCKLVREQKVRRQNPSITLCPEKKNWKNTTNECFMASNQMMNYHLMILCLLMDILQFLIFMITHQYQIKILHYFGFLCFVTFKPKSMLVNSNRNQELTFRFINYECSEKMYRSVTYSLHKLLSPLFPHKCFTF</sequence>
<proteinExistence type="predicted"/>
<evidence type="ECO:0000256" key="1">
    <source>
        <dbReference type="SAM" id="Phobius"/>
    </source>
</evidence>
<evidence type="ECO:0000313" key="2">
    <source>
        <dbReference type="EMBL" id="KGB36250.1"/>
    </source>
</evidence>
<gene>
    <name evidence="2" type="ORF">MS3_04537</name>
</gene>
<name>A0A094ZNM4_SCHHA</name>
<keyword evidence="1" id="KW-0472">Membrane</keyword>
<dbReference type="EMBL" id="KL250757">
    <property type="protein sequence ID" value="KGB36250.1"/>
    <property type="molecule type" value="Genomic_DNA"/>
</dbReference>
<dbReference type="AlphaFoldDB" id="A0A094ZNM4"/>
<keyword evidence="1" id="KW-0812">Transmembrane</keyword>
<keyword evidence="1" id="KW-1133">Transmembrane helix</keyword>
<feature type="transmembrane region" description="Helical" evidence="1">
    <location>
        <begin position="47"/>
        <end position="66"/>
    </location>
</feature>
<reference evidence="2" key="1">
    <citation type="journal article" date="2012" name="Nat. Genet.">
        <title>Whole-genome sequence of Schistosoma haematobium.</title>
        <authorList>
            <person name="Young N.D."/>
            <person name="Jex A.R."/>
            <person name="Li B."/>
            <person name="Liu S."/>
            <person name="Yang L."/>
            <person name="Xiong Z."/>
            <person name="Li Y."/>
            <person name="Cantacessi C."/>
            <person name="Hall R.S."/>
            <person name="Xu X."/>
            <person name="Chen F."/>
            <person name="Wu X."/>
            <person name="Zerlotini A."/>
            <person name="Oliveira G."/>
            <person name="Hofmann A."/>
            <person name="Zhang G."/>
            <person name="Fang X."/>
            <person name="Kang Y."/>
            <person name="Campbell B.E."/>
            <person name="Loukas A."/>
            <person name="Ranganathan S."/>
            <person name="Rollinson D."/>
            <person name="Rinaldi G."/>
            <person name="Brindley P.J."/>
            <person name="Yang H."/>
            <person name="Wang J."/>
            <person name="Wang J."/>
            <person name="Gasser R.B."/>
        </authorList>
    </citation>
    <scope>NUCLEOTIDE SEQUENCE [LARGE SCALE GENOMIC DNA]</scope>
</reference>
<organism evidence="2">
    <name type="scientific">Schistosoma haematobium</name>
    <name type="common">Blood fluke</name>
    <dbReference type="NCBI Taxonomy" id="6185"/>
    <lineage>
        <taxon>Eukaryota</taxon>
        <taxon>Metazoa</taxon>
        <taxon>Spiralia</taxon>
        <taxon>Lophotrochozoa</taxon>
        <taxon>Platyhelminthes</taxon>
        <taxon>Trematoda</taxon>
        <taxon>Digenea</taxon>
        <taxon>Strigeidida</taxon>
        <taxon>Schistosomatoidea</taxon>
        <taxon>Schistosomatidae</taxon>
        <taxon>Schistosoma</taxon>
    </lineage>
</organism>
<protein>
    <submittedName>
        <fullName evidence="2">Uncharacterized protein</fullName>
    </submittedName>
</protein>